<dbReference type="Pfam" id="PF13424">
    <property type="entry name" value="TPR_12"/>
    <property type="match status" value="1"/>
</dbReference>
<gene>
    <name evidence="5" type="ORF">EXIGLDRAFT_25411</name>
</gene>
<dbReference type="InterPro" id="IPR019734">
    <property type="entry name" value="TPR_rpt"/>
</dbReference>
<evidence type="ECO:0000313" key="6">
    <source>
        <dbReference type="Proteomes" id="UP000077266"/>
    </source>
</evidence>
<evidence type="ECO:0000313" key="5">
    <source>
        <dbReference type="EMBL" id="KZW04429.1"/>
    </source>
</evidence>
<feature type="repeat" description="TPR" evidence="3">
    <location>
        <begin position="103"/>
        <end position="136"/>
    </location>
</feature>
<dbReference type="PANTHER" id="PTHR22904">
    <property type="entry name" value="TPR REPEAT CONTAINING PROTEIN"/>
    <property type="match status" value="1"/>
</dbReference>
<organism evidence="5 6">
    <name type="scientific">Exidia glandulosa HHB12029</name>
    <dbReference type="NCBI Taxonomy" id="1314781"/>
    <lineage>
        <taxon>Eukaryota</taxon>
        <taxon>Fungi</taxon>
        <taxon>Dikarya</taxon>
        <taxon>Basidiomycota</taxon>
        <taxon>Agaricomycotina</taxon>
        <taxon>Agaricomycetes</taxon>
        <taxon>Auriculariales</taxon>
        <taxon>Exidiaceae</taxon>
        <taxon>Exidia</taxon>
    </lineage>
</organism>
<dbReference type="STRING" id="1314781.A0A165R314"/>
<proteinExistence type="predicted"/>
<evidence type="ECO:0000256" key="4">
    <source>
        <dbReference type="SAM" id="MobiDB-lite"/>
    </source>
</evidence>
<feature type="compositionally biased region" description="Pro residues" evidence="4">
    <location>
        <begin position="68"/>
        <end position="82"/>
    </location>
</feature>
<dbReference type="Pfam" id="PF13432">
    <property type="entry name" value="TPR_16"/>
    <property type="match status" value="1"/>
</dbReference>
<dbReference type="GO" id="GO:0051879">
    <property type="term" value="F:Hsp90 protein binding"/>
    <property type="evidence" value="ECO:0007669"/>
    <property type="project" value="TreeGrafter"/>
</dbReference>
<evidence type="ECO:0000256" key="1">
    <source>
        <dbReference type="ARBA" id="ARBA00022737"/>
    </source>
</evidence>
<name>A0A165R314_EXIGL</name>
<feature type="region of interest" description="Disordered" evidence="4">
    <location>
        <begin position="308"/>
        <end position="332"/>
    </location>
</feature>
<dbReference type="FunCoup" id="A0A165R314">
    <property type="interactions" value="614"/>
</dbReference>
<dbReference type="PANTHER" id="PTHR22904:SF523">
    <property type="entry name" value="STRESS-INDUCED-PHOSPHOPROTEIN 1"/>
    <property type="match status" value="1"/>
</dbReference>
<feature type="compositionally biased region" description="Basic and acidic residues" evidence="4">
    <location>
        <begin position="97"/>
        <end position="111"/>
    </location>
</feature>
<feature type="compositionally biased region" description="Basic residues" evidence="4">
    <location>
        <begin position="322"/>
        <end position="332"/>
    </location>
</feature>
<dbReference type="FunFam" id="1.25.40.10:FF:000010">
    <property type="entry name" value="Stress-induced phosphoprotein 1"/>
    <property type="match status" value="1"/>
</dbReference>
<dbReference type="Proteomes" id="UP000077266">
    <property type="component" value="Unassembled WGS sequence"/>
</dbReference>
<sequence length="332" mass="36850">MMQLRAIQQNPALAQSAFNDARMITVLGVLMGIDMQGFAREEGSDELPPGVRPEDIQSQSSRFEERPSSPPPARAAQPPPAPDVQMAEAEPEDDEETKAKKEAEAEKKKGAEAYKARRFDEAEAAFSKAWDLWPNDITFLTNLAAVHFEKGNYDACISTCEKAIEEGRSVRADYKIIAKALGRIGSAYQRKGDLANSVKFYEKSLTEHRTPDILNKLREVEREKADADKKAYINPELSDKAREEGNALFKAADFVGSVKAYTEAIKRLPTDPRAYTNRAAAYTKLVALPEALKDAEEAIKVDKTYGKSSTHRTLLGPPLLRHPMHATRRSDG</sequence>
<evidence type="ECO:0000256" key="2">
    <source>
        <dbReference type="ARBA" id="ARBA00022803"/>
    </source>
</evidence>
<keyword evidence="2 3" id="KW-0802">TPR repeat</keyword>
<dbReference type="EMBL" id="KV425882">
    <property type="protein sequence ID" value="KZW04429.1"/>
    <property type="molecule type" value="Genomic_DNA"/>
</dbReference>
<dbReference type="PROSITE" id="PS50005">
    <property type="entry name" value="TPR"/>
    <property type="match status" value="1"/>
</dbReference>
<reference evidence="5 6" key="1">
    <citation type="journal article" date="2016" name="Mol. Biol. Evol.">
        <title>Comparative Genomics of Early-Diverging Mushroom-Forming Fungi Provides Insights into the Origins of Lignocellulose Decay Capabilities.</title>
        <authorList>
            <person name="Nagy L.G."/>
            <person name="Riley R."/>
            <person name="Tritt A."/>
            <person name="Adam C."/>
            <person name="Daum C."/>
            <person name="Floudas D."/>
            <person name="Sun H."/>
            <person name="Yadav J.S."/>
            <person name="Pangilinan J."/>
            <person name="Larsson K.H."/>
            <person name="Matsuura K."/>
            <person name="Barry K."/>
            <person name="Labutti K."/>
            <person name="Kuo R."/>
            <person name="Ohm R.A."/>
            <person name="Bhattacharya S.S."/>
            <person name="Shirouzu T."/>
            <person name="Yoshinaga Y."/>
            <person name="Martin F.M."/>
            <person name="Grigoriev I.V."/>
            <person name="Hibbett D.S."/>
        </authorList>
    </citation>
    <scope>NUCLEOTIDE SEQUENCE [LARGE SCALE GENOMIC DNA]</scope>
    <source>
        <strain evidence="5 6">HHB12029</strain>
    </source>
</reference>
<dbReference type="InterPro" id="IPR011990">
    <property type="entry name" value="TPR-like_helical_dom_sf"/>
</dbReference>
<dbReference type="SMART" id="SM00028">
    <property type="entry name" value="TPR"/>
    <property type="match status" value="5"/>
</dbReference>
<dbReference type="OrthoDB" id="2423701at2759"/>
<dbReference type="InParanoid" id="A0A165R314"/>
<dbReference type="Gene3D" id="1.25.40.10">
    <property type="entry name" value="Tetratricopeptide repeat domain"/>
    <property type="match status" value="2"/>
</dbReference>
<evidence type="ECO:0000256" key="3">
    <source>
        <dbReference type="PROSITE-ProRule" id="PRU00339"/>
    </source>
</evidence>
<protein>
    <submittedName>
        <fullName evidence="5">TPR-like protein</fullName>
    </submittedName>
</protein>
<accession>A0A165R314</accession>
<keyword evidence="6" id="KW-1185">Reference proteome</keyword>
<dbReference type="AlphaFoldDB" id="A0A165R314"/>
<feature type="region of interest" description="Disordered" evidence="4">
    <location>
        <begin position="40"/>
        <end position="111"/>
    </location>
</feature>
<dbReference type="SUPFAM" id="SSF48452">
    <property type="entry name" value="TPR-like"/>
    <property type="match status" value="2"/>
</dbReference>
<dbReference type="Gene3D" id="1.10.260.100">
    <property type="match status" value="1"/>
</dbReference>
<keyword evidence="1" id="KW-0677">Repeat</keyword>